<keyword evidence="1" id="KW-0677">Repeat</keyword>
<feature type="compositionally biased region" description="Polar residues" evidence="4">
    <location>
        <begin position="1"/>
        <end position="19"/>
    </location>
</feature>
<dbReference type="EMBL" id="CAJOAZ010002455">
    <property type="protein sequence ID" value="CAF3930566.1"/>
    <property type="molecule type" value="Genomic_DNA"/>
</dbReference>
<dbReference type="Gene3D" id="1.25.40.10">
    <property type="entry name" value="Tetratricopeptide repeat domain"/>
    <property type="match status" value="5"/>
</dbReference>
<dbReference type="InterPro" id="IPR011990">
    <property type="entry name" value="TPR-like_helical_dom_sf"/>
</dbReference>
<keyword evidence="2 3" id="KW-0802">TPR repeat</keyword>
<dbReference type="SMART" id="SM00028">
    <property type="entry name" value="TPR"/>
    <property type="match status" value="11"/>
</dbReference>
<dbReference type="SUPFAM" id="SSF48452">
    <property type="entry name" value="TPR-like"/>
    <property type="match status" value="2"/>
</dbReference>
<dbReference type="Pfam" id="PF13374">
    <property type="entry name" value="TPR_10"/>
    <property type="match status" value="1"/>
</dbReference>
<feature type="repeat" description="TPR" evidence="3">
    <location>
        <begin position="458"/>
        <end position="491"/>
    </location>
</feature>
<feature type="repeat" description="TPR" evidence="3">
    <location>
        <begin position="752"/>
        <end position="785"/>
    </location>
</feature>
<evidence type="ECO:0000313" key="7">
    <source>
        <dbReference type="Proteomes" id="UP000663844"/>
    </source>
</evidence>
<accession>A0A819JC07</accession>
<feature type="repeat" description="TPR" evidence="3">
    <location>
        <begin position="668"/>
        <end position="701"/>
    </location>
</feature>
<protein>
    <submittedName>
        <fullName evidence="6">Uncharacterized protein</fullName>
    </submittedName>
</protein>
<evidence type="ECO:0000256" key="1">
    <source>
        <dbReference type="ARBA" id="ARBA00022737"/>
    </source>
</evidence>
<gene>
    <name evidence="5" type="ORF">JYZ213_LOCUS19735</name>
    <name evidence="6" type="ORF">OXD698_LOCUS25551</name>
</gene>
<evidence type="ECO:0000256" key="2">
    <source>
        <dbReference type="ARBA" id="ARBA00022803"/>
    </source>
</evidence>
<evidence type="ECO:0000313" key="5">
    <source>
        <dbReference type="EMBL" id="CAF1070622.1"/>
    </source>
</evidence>
<feature type="repeat" description="TPR" evidence="3">
    <location>
        <begin position="584"/>
        <end position="617"/>
    </location>
</feature>
<dbReference type="Proteomes" id="UP000663845">
    <property type="component" value="Unassembled WGS sequence"/>
</dbReference>
<feature type="repeat" description="TPR" evidence="3">
    <location>
        <begin position="421"/>
        <end position="454"/>
    </location>
</feature>
<feature type="repeat" description="TPR" evidence="3">
    <location>
        <begin position="626"/>
        <end position="659"/>
    </location>
</feature>
<dbReference type="PANTHER" id="PTHR45641:SF1">
    <property type="entry name" value="AAA+ ATPASE DOMAIN-CONTAINING PROTEIN"/>
    <property type="match status" value="1"/>
</dbReference>
<dbReference type="Proteomes" id="UP000663844">
    <property type="component" value="Unassembled WGS sequence"/>
</dbReference>
<dbReference type="Pfam" id="PF13424">
    <property type="entry name" value="TPR_12"/>
    <property type="match status" value="5"/>
</dbReference>
<dbReference type="PROSITE" id="PS51996">
    <property type="entry name" value="TR_MART"/>
    <property type="match status" value="1"/>
</dbReference>
<proteinExistence type="predicted"/>
<feature type="repeat" description="TPR" evidence="3">
    <location>
        <begin position="710"/>
        <end position="743"/>
    </location>
</feature>
<dbReference type="SUPFAM" id="SSF81901">
    <property type="entry name" value="HCP-like"/>
    <property type="match status" value="1"/>
</dbReference>
<dbReference type="Gene3D" id="3.90.176.10">
    <property type="entry name" value="Toxin ADP-ribosyltransferase, Chain A, domain 1"/>
    <property type="match status" value="1"/>
</dbReference>
<sequence>MGKGQSTSINKSDGTTNAPAVSKGAEGRQRIQNVLLIWLDSNIDETNDDYQHTIAQLRQAVNDINTFTDGDQCLEFIQTVVDNKVCLIVSGSLGQHIVPHVHNMSQVNSIFVFCGNKKHHEQWAKNWPKIKNVFTDITPICKALKEAAHQCEQNAIPMSFMGSNKKLDQLDPSFMHTQILKEILLAITFKQTHIQGYTQYCRNAFKSNTKEIENINQLEREYYNKTPVYWYTCQMFLYPMLNCALRMMDVDIIIRMGFFIGDLHRHIEQLHKEQYAGTTAANTFTVYRGQGLSIGDFEQMMKIKGGLISFNNFLSTSKDREISCLFAKSNQANPDLVGILFVMKVDPSQSTSPFASIAGISYFEGEEEVLFSMHSVFRIQDIKQMGENNRLYEVNLTLSADNDPELSKLTDYIRQESCPAAEGWRRLGSVLIKMGQPNKAEDIYQVLLDQTKDDKSKAPLYNQLGLIKRHQGKYQEALTFYEKSLSIKQKTIPSNYLDLASSYNNIGNVHQCMGNHSKALSFHEKALLARQSLLPPNHPDLAVSYGNIGTVHQNMNNDSKALLSHEKALEIRQLSLPPNHPDLASSYDNIGIVHQKMGNYSKALLSHEKALEIRQQSLPPNHPDSASSYDNIGIVLKCMGNYSKALLSHEKALEMRQQSLPPNYLDLASSYDNIGIVHKSMSNYSEALSSHEKALEIRQLSLPPNHPHLASSYNNIGLVHQDMGNYSEALSSHEKALEMRQLSLLPNHPDLASSYNHIGNVHQSMGNYSEALLSHEKSLEIRQQSLPPIHPDLAGSYNNIGLAYKNMGNYPKELSSHEKALEIRRLSLPPNHLDLAYSYYNIGLVYENMSNYSKARIYYENALQIGEQSLPLNHPELQICRKSLEGVKNK</sequence>
<feature type="repeat" description="TPR" evidence="3">
    <location>
        <begin position="794"/>
        <end position="827"/>
    </location>
</feature>
<feature type="repeat" description="TPR" evidence="3">
    <location>
        <begin position="836"/>
        <end position="869"/>
    </location>
</feature>
<dbReference type="InterPro" id="IPR019734">
    <property type="entry name" value="TPR_rpt"/>
</dbReference>
<dbReference type="EMBL" id="CAJNOG010000202">
    <property type="protein sequence ID" value="CAF1070622.1"/>
    <property type="molecule type" value="Genomic_DNA"/>
</dbReference>
<evidence type="ECO:0000256" key="3">
    <source>
        <dbReference type="PROSITE-ProRule" id="PRU00339"/>
    </source>
</evidence>
<evidence type="ECO:0000256" key="4">
    <source>
        <dbReference type="SAM" id="MobiDB-lite"/>
    </source>
</evidence>
<name>A0A819JC07_9BILA</name>
<dbReference type="PROSITE" id="PS50293">
    <property type="entry name" value="TPR_REGION"/>
    <property type="match status" value="2"/>
</dbReference>
<organism evidence="6 7">
    <name type="scientific">Adineta steineri</name>
    <dbReference type="NCBI Taxonomy" id="433720"/>
    <lineage>
        <taxon>Eukaryota</taxon>
        <taxon>Metazoa</taxon>
        <taxon>Spiralia</taxon>
        <taxon>Gnathifera</taxon>
        <taxon>Rotifera</taxon>
        <taxon>Eurotatoria</taxon>
        <taxon>Bdelloidea</taxon>
        <taxon>Adinetida</taxon>
        <taxon>Adinetidae</taxon>
        <taxon>Adineta</taxon>
    </lineage>
</organism>
<dbReference type="PANTHER" id="PTHR45641">
    <property type="entry name" value="TETRATRICOPEPTIDE REPEAT PROTEIN (AFU_ORTHOLOGUE AFUA_6G03870)"/>
    <property type="match status" value="1"/>
</dbReference>
<reference evidence="6" key="1">
    <citation type="submission" date="2021-02" db="EMBL/GenBank/DDBJ databases">
        <authorList>
            <person name="Nowell W R."/>
        </authorList>
    </citation>
    <scope>NUCLEOTIDE SEQUENCE</scope>
</reference>
<dbReference type="SUPFAM" id="SSF56399">
    <property type="entry name" value="ADP-ribosylation"/>
    <property type="match status" value="1"/>
</dbReference>
<feature type="region of interest" description="Disordered" evidence="4">
    <location>
        <begin position="1"/>
        <end position="25"/>
    </location>
</feature>
<evidence type="ECO:0000313" key="6">
    <source>
        <dbReference type="EMBL" id="CAF3930566.1"/>
    </source>
</evidence>
<comment type="caution">
    <text evidence="6">The sequence shown here is derived from an EMBL/GenBank/DDBJ whole genome shotgun (WGS) entry which is preliminary data.</text>
</comment>
<dbReference type="AlphaFoldDB" id="A0A819JC07"/>
<dbReference type="PROSITE" id="PS50005">
    <property type="entry name" value="TPR"/>
    <property type="match status" value="9"/>
</dbReference>